<organism evidence="2 3">
    <name type="scientific">candidate division TA06 bacterium</name>
    <dbReference type="NCBI Taxonomy" id="2250710"/>
    <lineage>
        <taxon>Bacteria</taxon>
        <taxon>Bacteria division TA06</taxon>
    </lineage>
</organism>
<name>A0A523XI01_UNCT6</name>
<dbReference type="PROSITE" id="PS51257">
    <property type="entry name" value="PROKAR_LIPOPROTEIN"/>
    <property type="match status" value="1"/>
</dbReference>
<accession>A0A523XI01</accession>
<protein>
    <recommendedName>
        <fullName evidence="4">YncE family protein</fullName>
    </recommendedName>
</protein>
<evidence type="ECO:0008006" key="4">
    <source>
        <dbReference type="Google" id="ProtNLM"/>
    </source>
</evidence>
<feature type="signal peptide" evidence="1">
    <location>
        <begin position="1"/>
        <end position="18"/>
    </location>
</feature>
<dbReference type="InterPro" id="IPR015943">
    <property type="entry name" value="WD40/YVTN_repeat-like_dom_sf"/>
</dbReference>
<dbReference type="Gene3D" id="2.130.10.10">
    <property type="entry name" value="YVTN repeat-like/Quinoprotein amine dehydrogenase"/>
    <property type="match status" value="1"/>
</dbReference>
<comment type="caution">
    <text evidence="2">The sequence shown here is derived from an EMBL/GenBank/DDBJ whole genome shotgun (WGS) entry which is preliminary data.</text>
</comment>
<proteinExistence type="predicted"/>
<evidence type="ECO:0000313" key="3">
    <source>
        <dbReference type="Proteomes" id="UP000315534"/>
    </source>
</evidence>
<feature type="non-terminal residue" evidence="2">
    <location>
        <position position="303"/>
    </location>
</feature>
<dbReference type="InterPro" id="IPR051200">
    <property type="entry name" value="Host-pathogen_enzymatic-act"/>
</dbReference>
<dbReference type="InterPro" id="IPR011048">
    <property type="entry name" value="Haem_d1_sf"/>
</dbReference>
<dbReference type="SUPFAM" id="SSF50969">
    <property type="entry name" value="YVTN repeat-like/Quinoprotein amine dehydrogenase"/>
    <property type="match status" value="1"/>
</dbReference>
<gene>
    <name evidence="2" type="ORF">E3J38_07965</name>
</gene>
<evidence type="ECO:0000256" key="1">
    <source>
        <dbReference type="SAM" id="SignalP"/>
    </source>
</evidence>
<evidence type="ECO:0000313" key="2">
    <source>
        <dbReference type="EMBL" id="TET78901.1"/>
    </source>
</evidence>
<dbReference type="PANTHER" id="PTHR47197:SF3">
    <property type="entry name" value="DIHYDRO-HEME D1 DEHYDROGENASE"/>
    <property type="match status" value="1"/>
</dbReference>
<dbReference type="PANTHER" id="PTHR47197">
    <property type="entry name" value="PROTEIN NIRF"/>
    <property type="match status" value="1"/>
</dbReference>
<feature type="chain" id="PRO_5021918187" description="YncE family protein" evidence="1">
    <location>
        <begin position="19"/>
        <end position="303"/>
    </location>
</feature>
<sequence length="303" mass="32419">MKAKRAILLVLIVASVVAGCRKPPEKVEVREPIYPTPPVEDFEGLYAYAVGRDGYCAIDLFKGALVHKSKIAATVSSACLSTDGRNLYLGVAGGVAVVDMVKPRITRRISLAAVPQVLLSNPMGGEIFSLDSLRGLSVITPSGEVSRMELDGLPGTALITPNGAKVVVSVSAPPRSFVEVIDWVTKSVNRIIDVPNAKGIASTPYGVRMYCLSDLSAFVYDGRSFERIGKIDFPASPEAIRMTPAGNKIYFLAGSKVYVVSRVWNSITSGLDVPGRVVDLKFSADGGFAYFVTENPDSLLIMD</sequence>
<dbReference type="InterPro" id="IPR011044">
    <property type="entry name" value="Quino_amine_DH_bsu"/>
</dbReference>
<dbReference type="AlphaFoldDB" id="A0A523XI01"/>
<dbReference type="SUPFAM" id="SSF51004">
    <property type="entry name" value="C-terminal (heme d1) domain of cytochrome cd1-nitrite reductase"/>
    <property type="match status" value="1"/>
</dbReference>
<keyword evidence="1" id="KW-0732">Signal</keyword>
<dbReference type="EMBL" id="SOIP01000458">
    <property type="protein sequence ID" value="TET78901.1"/>
    <property type="molecule type" value="Genomic_DNA"/>
</dbReference>
<dbReference type="Proteomes" id="UP000315534">
    <property type="component" value="Unassembled WGS sequence"/>
</dbReference>
<reference evidence="2 3" key="1">
    <citation type="submission" date="2019-03" db="EMBL/GenBank/DDBJ databases">
        <title>Metabolic potential of uncultured bacteria and archaea associated with petroleum seepage in deep-sea sediments.</title>
        <authorList>
            <person name="Dong X."/>
            <person name="Hubert C."/>
        </authorList>
    </citation>
    <scope>NUCLEOTIDE SEQUENCE [LARGE SCALE GENOMIC DNA]</scope>
    <source>
        <strain evidence="2">E29_bin36</strain>
    </source>
</reference>